<accession>K2M5X3</accession>
<protein>
    <submittedName>
        <fullName evidence="2">Uncharacterized protein</fullName>
    </submittedName>
</protein>
<evidence type="ECO:0000256" key="1">
    <source>
        <dbReference type="SAM" id="MobiDB-lite"/>
    </source>
</evidence>
<evidence type="ECO:0000313" key="3">
    <source>
        <dbReference type="Proteomes" id="UP000007350"/>
    </source>
</evidence>
<reference evidence="2 3" key="1">
    <citation type="journal article" date="2012" name="BMC Genomics">
        <title>Comparative genomic analysis of human infective Trypanosoma cruzi lineages with the bat-restricted subspecies T. cruzi marinkellei.</title>
        <authorList>
            <person name="Franzen O."/>
            <person name="Talavera-Lopez C."/>
            <person name="Ochaya S."/>
            <person name="Butler C.E."/>
            <person name="Messenger L.A."/>
            <person name="Lewis M.D."/>
            <person name="Llewellyn M.S."/>
            <person name="Marinkelle C.J."/>
            <person name="Tyler K.M."/>
            <person name="Miles M.A."/>
            <person name="Andersson B."/>
        </authorList>
    </citation>
    <scope>NUCLEOTIDE SEQUENCE [LARGE SCALE GENOMIC DNA]</scope>
    <source>
        <strain evidence="2 3">B7</strain>
    </source>
</reference>
<organism evidence="2 3">
    <name type="scientific">Trypanosoma cruzi marinkellei</name>
    <dbReference type="NCBI Taxonomy" id="85056"/>
    <lineage>
        <taxon>Eukaryota</taxon>
        <taxon>Discoba</taxon>
        <taxon>Euglenozoa</taxon>
        <taxon>Kinetoplastea</taxon>
        <taxon>Metakinetoplastina</taxon>
        <taxon>Trypanosomatida</taxon>
        <taxon>Trypanosomatidae</taxon>
        <taxon>Trypanosoma</taxon>
        <taxon>Schizotrypanum</taxon>
    </lineage>
</organism>
<dbReference type="AlphaFoldDB" id="K2M5X3"/>
<feature type="compositionally biased region" description="Basic residues" evidence="1">
    <location>
        <begin position="262"/>
        <end position="272"/>
    </location>
</feature>
<gene>
    <name evidence="2" type="ORF">MOQ_005875</name>
</gene>
<dbReference type="OrthoDB" id="246814at2759"/>
<sequence>MAKSSRSKWKKLHKRQRAQEVAAVVQRRVSRLNDKLRLAAEGGLGAVPMQDPETRFHFVNPEVDMNVPQNCKGLNNNFQDIMQESLDFSRPLQLQPPRTNFHGKSDPNAPHPMTQQFELLDASAPVAGHAITVKDVERMAVNEEQEQCLNVDHLANEEEAPNGMANEDGVMEEFVFGCNDAAEETTANTKALLFGASDAAAVKKKQKSKMAKTPQAVPPQRICSMAGAVKNGGRLLQVSGNKKAKRLSNALSTRLVKSGSRAARKRVTASHE</sequence>
<dbReference type="Proteomes" id="UP000007350">
    <property type="component" value="Unassembled WGS sequence"/>
</dbReference>
<proteinExistence type="predicted"/>
<name>K2M5X3_TRYCR</name>
<comment type="caution">
    <text evidence="2">The sequence shown here is derived from an EMBL/GenBank/DDBJ whole genome shotgun (WGS) entry which is preliminary data.</text>
</comment>
<feature type="region of interest" description="Disordered" evidence="1">
    <location>
        <begin position="249"/>
        <end position="272"/>
    </location>
</feature>
<evidence type="ECO:0000313" key="2">
    <source>
        <dbReference type="EMBL" id="EKF30318.1"/>
    </source>
</evidence>
<keyword evidence="3" id="KW-1185">Reference proteome</keyword>
<dbReference type="EMBL" id="AHKC01012245">
    <property type="protein sequence ID" value="EKF30318.1"/>
    <property type="molecule type" value="Genomic_DNA"/>
</dbReference>